<organism evidence="2 3">
    <name type="scientific">Streptomyces marincola</name>
    <dbReference type="NCBI Taxonomy" id="2878388"/>
    <lineage>
        <taxon>Bacteria</taxon>
        <taxon>Bacillati</taxon>
        <taxon>Actinomycetota</taxon>
        <taxon>Actinomycetes</taxon>
        <taxon>Kitasatosporales</taxon>
        <taxon>Streptomycetaceae</taxon>
        <taxon>Streptomyces</taxon>
    </lineage>
</organism>
<dbReference type="FunFam" id="2.70.70.10:FF:000013">
    <property type="entry name" value="Peptidase family M23"/>
    <property type="match status" value="1"/>
</dbReference>
<gene>
    <name evidence="2" type="ORF">CAG99_19115</name>
</gene>
<sequence>MTWCHSSTPRRLTRRAIGCTLLGTLVITGPWTVPAVGHESGTPASTEDAAGSWPFTVGPPALPAALGLPALPGGPGSATGLYDIPFLPFGPLPGHRETHPAWPAYAEETWTAPVSGHPVSASYGTPGGWAAGYHTGIDWATPVGTPVKSVGPGTVVLAERSGDYGNAVVIEMTDGYYTLYAHLSRIEVRRGQEVDGGKVIGESGNTGRSTGPHLHFEVRADRAYGTDVDPVAYLARHGVEV</sequence>
<proteinExistence type="predicted"/>
<dbReference type="AlphaFoldDB" id="A0A1W7D5V5"/>
<dbReference type="EMBL" id="CP021121">
    <property type="protein sequence ID" value="ARQ72483.1"/>
    <property type="molecule type" value="Genomic_DNA"/>
</dbReference>
<dbReference type="Gene3D" id="2.70.70.10">
    <property type="entry name" value="Glucose Permease (Domain IIA)"/>
    <property type="match status" value="1"/>
</dbReference>
<dbReference type="Pfam" id="PF01551">
    <property type="entry name" value="Peptidase_M23"/>
    <property type="match status" value="1"/>
</dbReference>
<reference evidence="2 3" key="1">
    <citation type="submission" date="2017-05" db="EMBL/GenBank/DDBJ databases">
        <title>Complete genome sequence of Streptomyces sp. SCSIO 03032 revealed the diverse biosynthetic pathways for its bioactive secondary metabolites.</title>
        <authorList>
            <person name="Ma L."/>
            <person name="Zhu Y."/>
            <person name="Zhang W."/>
            <person name="Zhang G."/>
            <person name="Tian X."/>
            <person name="Zhang S."/>
            <person name="Zhang C."/>
        </authorList>
    </citation>
    <scope>NUCLEOTIDE SEQUENCE [LARGE SCALE GENOMIC DNA]</scope>
    <source>
        <strain evidence="2 3">SCSIO 03032</strain>
    </source>
</reference>
<dbReference type="OrthoDB" id="5244067at2"/>
<dbReference type="PANTHER" id="PTHR21666:SF270">
    <property type="entry name" value="MUREIN HYDROLASE ACTIVATOR ENVC"/>
    <property type="match status" value="1"/>
</dbReference>
<dbReference type="GO" id="GO:0004222">
    <property type="term" value="F:metalloendopeptidase activity"/>
    <property type="evidence" value="ECO:0007669"/>
    <property type="project" value="TreeGrafter"/>
</dbReference>
<keyword evidence="3" id="KW-1185">Reference proteome</keyword>
<feature type="domain" description="M23ase beta-sheet core" evidence="1">
    <location>
        <begin position="133"/>
        <end position="229"/>
    </location>
</feature>
<evidence type="ECO:0000313" key="2">
    <source>
        <dbReference type="EMBL" id="ARQ72483.1"/>
    </source>
</evidence>
<dbReference type="KEGG" id="smao:CAG99_19115"/>
<protein>
    <recommendedName>
        <fullName evidence="1">M23ase beta-sheet core domain-containing protein</fullName>
    </recommendedName>
</protein>
<name>A0A1W7D5V5_9ACTN</name>
<dbReference type="InterPro" id="IPR011055">
    <property type="entry name" value="Dup_hybrid_motif"/>
</dbReference>
<dbReference type="SUPFAM" id="SSF51261">
    <property type="entry name" value="Duplicated hybrid motif"/>
    <property type="match status" value="1"/>
</dbReference>
<accession>A0A1W7D5V5</accession>
<dbReference type="Proteomes" id="UP000194218">
    <property type="component" value="Chromosome"/>
</dbReference>
<dbReference type="InterPro" id="IPR050570">
    <property type="entry name" value="Cell_wall_metabolism_enzyme"/>
</dbReference>
<evidence type="ECO:0000259" key="1">
    <source>
        <dbReference type="Pfam" id="PF01551"/>
    </source>
</evidence>
<dbReference type="CDD" id="cd12797">
    <property type="entry name" value="M23_peptidase"/>
    <property type="match status" value="1"/>
</dbReference>
<evidence type="ECO:0000313" key="3">
    <source>
        <dbReference type="Proteomes" id="UP000194218"/>
    </source>
</evidence>
<dbReference type="PANTHER" id="PTHR21666">
    <property type="entry name" value="PEPTIDASE-RELATED"/>
    <property type="match status" value="1"/>
</dbReference>
<dbReference type="InterPro" id="IPR016047">
    <property type="entry name" value="M23ase_b-sheet_dom"/>
</dbReference>